<keyword evidence="2" id="KW-1185">Reference proteome</keyword>
<dbReference type="Proteomes" id="UP000299102">
    <property type="component" value="Unassembled WGS sequence"/>
</dbReference>
<dbReference type="PANTHER" id="PTHR14700:SF0">
    <property type="entry name" value="PENTATRICOPEPTIDE REPEAT-CONTAINING PROTEIN 2, MITOCHONDRIAL"/>
    <property type="match status" value="1"/>
</dbReference>
<dbReference type="GO" id="GO:0003723">
    <property type="term" value="F:RNA binding"/>
    <property type="evidence" value="ECO:0007669"/>
    <property type="project" value="TreeGrafter"/>
</dbReference>
<gene>
    <name evidence="1" type="primary">ptcd2</name>
    <name evidence="1" type="ORF">EVAR_10464_1</name>
</gene>
<dbReference type="GO" id="GO:0007005">
    <property type="term" value="P:mitochondrion organization"/>
    <property type="evidence" value="ECO:0007669"/>
    <property type="project" value="TreeGrafter"/>
</dbReference>
<dbReference type="OrthoDB" id="6073372at2759"/>
<dbReference type="GO" id="GO:0050684">
    <property type="term" value="P:regulation of mRNA processing"/>
    <property type="evidence" value="ECO:0007669"/>
    <property type="project" value="InterPro"/>
</dbReference>
<evidence type="ECO:0000313" key="1">
    <source>
        <dbReference type="EMBL" id="GBP13894.1"/>
    </source>
</evidence>
<comment type="caution">
    <text evidence="1">The sequence shown here is derived from an EMBL/GenBank/DDBJ whole genome shotgun (WGS) entry which is preliminary data.</text>
</comment>
<protein>
    <submittedName>
        <fullName evidence="1">Pentatricopeptide repeat-containing protein 2, mitochondrial</fullName>
    </submittedName>
</protein>
<proteinExistence type="predicted"/>
<dbReference type="GO" id="GO:0005739">
    <property type="term" value="C:mitochondrion"/>
    <property type="evidence" value="ECO:0007669"/>
    <property type="project" value="InterPro"/>
</dbReference>
<dbReference type="PANTHER" id="PTHR14700">
    <property type="entry name" value="PENTATRICOPEPTIDE REPEAT-CONTAINING PROTEIN 2, MITOCHONDRIAL"/>
    <property type="match status" value="1"/>
</dbReference>
<dbReference type="EMBL" id="BGZK01000060">
    <property type="protein sequence ID" value="GBP13894.1"/>
    <property type="molecule type" value="Genomic_DNA"/>
</dbReference>
<accession>A0A4C1TIG8</accession>
<dbReference type="InterPro" id="IPR034629">
    <property type="entry name" value="PTCD2"/>
</dbReference>
<sequence length="249" mass="29293">MFEFVQESKNMIFTEDLKNIVHIAEPSDIELVKKMIKKFNTQSIEYRFGSFVFGPVVMRMFHFLDAPNDALECFEDPDNKGFFDQHISYQILLDLLYNHEMYDEMYRVFDVVKERQLNMTKFPKYSVVLILGACYKQAVALAEMGRVDDVLPILRGVLEIDSPETNNKHTFFKDTITQIRTAVEKSTSEDIQKEFNDIEKALRERQLIDEQTLDQLLNSEITTKKVLPVVRSTPPVRRQFVQHNERYMS</sequence>
<dbReference type="AlphaFoldDB" id="A0A4C1TIG8"/>
<evidence type="ECO:0000313" key="2">
    <source>
        <dbReference type="Proteomes" id="UP000299102"/>
    </source>
</evidence>
<reference evidence="1 2" key="1">
    <citation type="journal article" date="2019" name="Commun. Biol.">
        <title>The bagworm genome reveals a unique fibroin gene that provides high tensile strength.</title>
        <authorList>
            <person name="Kono N."/>
            <person name="Nakamura H."/>
            <person name="Ohtoshi R."/>
            <person name="Tomita M."/>
            <person name="Numata K."/>
            <person name="Arakawa K."/>
        </authorList>
    </citation>
    <scope>NUCLEOTIDE SEQUENCE [LARGE SCALE GENOMIC DNA]</scope>
</reference>
<name>A0A4C1TIG8_EUMVA</name>
<organism evidence="1 2">
    <name type="scientific">Eumeta variegata</name>
    <name type="common">Bagworm moth</name>
    <name type="synonym">Eumeta japonica</name>
    <dbReference type="NCBI Taxonomy" id="151549"/>
    <lineage>
        <taxon>Eukaryota</taxon>
        <taxon>Metazoa</taxon>
        <taxon>Ecdysozoa</taxon>
        <taxon>Arthropoda</taxon>
        <taxon>Hexapoda</taxon>
        <taxon>Insecta</taxon>
        <taxon>Pterygota</taxon>
        <taxon>Neoptera</taxon>
        <taxon>Endopterygota</taxon>
        <taxon>Lepidoptera</taxon>
        <taxon>Glossata</taxon>
        <taxon>Ditrysia</taxon>
        <taxon>Tineoidea</taxon>
        <taxon>Psychidae</taxon>
        <taxon>Oiketicinae</taxon>
        <taxon>Eumeta</taxon>
    </lineage>
</organism>